<dbReference type="GO" id="GO:0005762">
    <property type="term" value="C:mitochondrial large ribosomal subunit"/>
    <property type="evidence" value="ECO:0007669"/>
    <property type="project" value="EnsemblFungi"/>
</dbReference>
<dbReference type="EMBL" id="KV454211">
    <property type="protein sequence ID" value="ODQ59290.1"/>
    <property type="molecule type" value="Genomic_DNA"/>
</dbReference>
<dbReference type="InterPro" id="IPR001063">
    <property type="entry name" value="Ribosomal_uL22"/>
</dbReference>
<evidence type="ECO:0000256" key="2">
    <source>
        <dbReference type="ARBA" id="ARBA00022980"/>
    </source>
</evidence>
<accession>A0A1E3P216</accession>
<dbReference type="GO" id="GO:0003735">
    <property type="term" value="F:structural constituent of ribosome"/>
    <property type="evidence" value="ECO:0007669"/>
    <property type="project" value="EnsemblFungi"/>
</dbReference>
<gene>
    <name evidence="6" type="ORF">WICANDRAFT_32442</name>
</gene>
<organism evidence="6 7">
    <name type="scientific">Wickerhamomyces anomalus (strain ATCC 58044 / CBS 1984 / NCYC 433 / NRRL Y-366-8)</name>
    <name type="common">Yeast</name>
    <name type="synonym">Hansenula anomala</name>
    <dbReference type="NCBI Taxonomy" id="683960"/>
    <lineage>
        <taxon>Eukaryota</taxon>
        <taxon>Fungi</taxon>
        <taxon>Dikarya</taxon>
        <taxon>Ascomycota</taxon>
        <taxon>Saccharomycotina</taxon>
        <taxon>Saccharomycetes</taxon>
        <taxon>Phaffomycetales</taxon>
        <taxon>Wickerhamomycetaceae</taxon>
        <taxon>Wickerhamomyces</taxon>
    </lineage>
</organism>
<dbReference type="Pfam" id="PF00237">
    <property type="entry name" value="Ribosomal_L22"/>
    <property type="match status" value="1"/>
</dbReference>
<dbReference type="STRING" id="683960.A0A1E3P216"/>
<dbReference type="SUPFAM" id="SSF54843">
    <property type="entry name" value="Ribosomal protein L22"/>
    <property type="match status" value="1"/>
</dbReference>
<proteinExistence type="inferred from homology"/>
<dbReference type="RefSeq" id="XP_019038497.1">
    <property type="nucleotide sequence ID" value="XM_019181963.1"/>
</dbReference>
<dbReference type="GeneID" id="30199209"/>
<evidence type="ECO:0000256" key="1">
    <source>
        <dbReference type="ARBA" id="ARBA00009451"/>
    </source>
</evidence>
<reference evidence="6 7" key="1">
    <citation type="journal article" date="2016" name="Proc. Natl. Acad. Sci. U.S.A.">
        <title>Comparative genomics of biotechnologically important yeasts.</title>
        <authorList>
            <person name="Riley R."/>
            <person name="Haridas S."/>
            <person name="Wolfe K.H."/>
            <person name="Lopes M.R."/>
            <person name="Hittinger C.T."/>
            <person name="Goeker M."/>
            <person name="Salamov A.A."/>
            <person name="Wisecaver J.H."/>
            <person name="Long T.M."/>
            <person name="Calvey C.H."/>
            <person name="Aerts A.L."/>
            <person name="Barry K.W."/>
            <person name="Choi C."/>
            <person name="Clum A."/>
            <person name="Coughlan A.Y."/>
            <person name="Deshpande S."/>
            <person name="Douglass A.P."/>
            <person name="Hanson S.J."/>
            <person name="Klenk H.-P."/>
            <person name="LaButti K.M."/>
            <person name="Lapidus A."/>
            <person name="Lindquist E.A."/>
            <person name="Lipzen A.M."/>
            <person name="Meier-Kolthoff J.P."/>
            <person name="Ohm R.A."/>
            <person name="Otillar R.P."/>
            <person name="Pangilinan J.L."/>
            <person name="Peng Y."/>
            <person name="Rokas A."/>
            <person name="Rosa C.A."/>
            <person name="Scheuner C."/>
            <person name="Sibirny A.A."/>
            <person name="Slot J.C."/>
            <person name="Stielow J.B."/>
            <person name="Sun H."/>
            <person name="Kurtzman C.P."/>
            <person name="Blackwell M."/>
            <person name="Grigoriev I.V."/>
            <person name="Jeffries T.W."/>
        </authorList>
    </citation>
    <scope>NUCLEOTIDE SEQUENCE [LARGE SCALE GENOMIC DNA]</scope>
    <source>
        <strain evidence="7">ATCC 58044 / CBS 1984 / NCYC 433 / NRRL Y-366-8</strain>
    </source>
</reference>
<evidence type="ECO:0008006" key="8">
    <source>
        <dbReference type="Google" id="ProtNLM"/>
    </source>
</evidence>
<evidence type="ECO:0000256" key="3">
    <source>
        <dbReference type="ARBA" id="ARBA00023274"/>
    </source>
</evidence>
<evidence type="ECO:0000313" key="6">
    <source>
        <dbReference type="EMBL" id="ODQ59290.1"/>
    </source>
</evidence>
<comment type="similarity">
    <text evidence="1 4">Belongs to the universal ribosomal protein uL22 family.</text>
</comment>
<feature type="compositionally biased region" description="Basic and acidic residues" evidence="5">
    <location>
        <begin position="37"/>
        <end position="52"/>
    </location>
</feature>
<evidence type="ECO:0000256" key="5">
    <source>
        <dbReference type="SAM" id="MobiDB-lite"/>
    </source>
</evidence>
<evidence type="ECO:0000256" key="4">
    <source>
        <dbReference type="RuleBase" id="RU004005"/>
    </source>
</evidence>
<name>A0A1E3P216_WICAA</name>
<feature type="region of interest" description="Disordered" evidence="5">
    <location>
        <begin position="34"/>
        <end position="60"/>
    </location>
</feature>
<dbReference type="InterPro" id="IPR047867">
    <property type="entry name" value="Ribosomal_uL22_bac/org-type"/>
</dbReference>
<protein>
    <recommendedName>
        <fullName evidence="8">Ribosomal protein L22</fullName>
    </recommendedName>
</protein>
<dbReference type="GO" id="GO:0006412">
    <property type="term" value="P:translation"/>
    <property type="evidence" value="ECO:0007669"/>
    <property type="project" value="InterPro"/>
</dbReference>
<dbReference type="OrthoDB" id="416470at2759"/>
<dbReference type="AlphaFoldDB" id="A0A1E3P216"/>
<evidence type="ECO:0000313" key="7">
    <source>
        <dbReference type="Proteomes" id="UP000094112"/>
    </source>
</evidence>
<sequence length="287" mass="33224">MLSLKPQLGLVSRFTRSFHISSSKLQESTSLFGDVTAKPEDKPTKNKKRDLVDSMDNQAQGDKPFYKERITLRKDPELQRFIGHAPTPAAEKYLSPLKLQIYNANVAKNGFFKNNDIVKLSNGEKYQLKLSKKEIEAFEPSIYLKTFRIKHSVKKATTFLKLINRMEVKKAITQAHFNQKQIARDVAELLEKGLNDAKQLNLNPDELYLDQIWAGKDGHIIKRVDIKGRGRTGVIEHPHIHIRAILKGEQTKKRLAYEQEQKELRKAPYMQLPSSSLRWRPEGFYKW</sequence>
<keyword evidence="2 4" id="KW-0689">Ribosomal protein</keyword>
<keyword evidence="7" id="KW-1185">Reference proteome</keyword>
<dbReference type="PANTHER" id="PTHR13501:SF8">
    <property type="entry name" value="LARGE RIBOSOMAL SUBUNIT PROTEIN UL22M"/>
    <property type="match status" value="1"/>
</dbReference>
<dbReference type="Proteomes" id="UP000094112">
    <property type="component" value="Unassembled WGS sequence"/>
</dbReference>
<dbReference type="PANTHER" id="PTHR13501">
    <property type="entry name" value="CHLOROPLAST 50S RIBOSOMAL PROTEIN L22-RELATED"/>
    <property type="match status" value="1"/>
</dbReference>
<dbReference type="Gene3D" id="3.90.470.10">
    <property type="entry name" value="Ribosomal protein L22/L17"/>
    <property type="match status" value="1"/>
</dbReference>
<dbReference type="InterPro" id="IPR036394">
    <property type="entry name" value="Ribosomal_uL22_sf"/>
</dbReference>
<keyword evidence="3 4" id="KW-0687">Ribonucleoprotein</keyword>